<dbReference type="PANTHER" id="PTHR43861">
    <property type="entry name" value="TRANS-ACONITATE 2-METHYLTRANSFERASE-RELATED"/>
    <property type="match status" value="1"/>
</dbReference>
<accession>A0ABS5AJ28</accession>
<dbReference type="InterPro" id="IPR013216">
    <property type="entry name" value="Methyltransf_11"/>
</dbReference>
<dbReference type="Proteomes" id="UP001519363">
    <property type="component" value="Unassembled WGS sequence"/>
</dbReference>
<comment type="caution">
    <text evidence="2">The sequence shown here is derived from an EMBL/GenBank/DDBJ whole genome shotgun (WGS) entry which is preliminary data.</text>
</comment>
<sequence>MSGQLNHYDEATAAAYQKAREIPRDGLAHWHRALREHLRPVPDRVILDLGAGTGVFSTALADWFGVRVLAVEPATAMRARIPDHPLVTAVAGDAANIPAEPASLAGAWLSTVVHHVPDRVAAAHELRRVLGPGAPVLIRGVFRDRPFRVTLARYFPEVHRVLDRFPGVTEVCADFAEAGFRREALLDVPQTSAPDLGTVLARVTRRGDTLLRGLHEEEYAAGVARLRAAVEAGVAGPVVDRLDLLVLR</sequence>
<dbReference type="RefSeq" id="WP_086781349.1">
    <property type="nucleotide sequence ID" value="NZ_JAGIOO010000001.1"/>
</dbReference>
<dbReference type="Pfam" id="PF08241">
    <property type="entry name" value="Methyltransf_11"/>
    <property type="match status" value="1"/>
</dbReference>
<dbReference type="SUPFAM" id="SSF53335">
    <property type="entry name" value="S-adenosyl-L-methionine-dependent methyltransferases"/>
    <property type="match status" value="1"/>
</dbReference>
<name>A0ABS5AJ28_9PSEU</name>
<keyword evidence="2" id="KW-0830">Ubiquinone</keyword>
<keyword evidence="3" id="KW-1185">Reference proteome</keyword>
<dbReference type="CDD" id="cd02440">
    <property type="entry name" value="AdoMet_MTases"/>
    <property type="match status" value="1"/>
</dbReference>
<dbReference type="Gene3D" id="3.40.50.150">
    <property type="entry name" value="Vaccinia Virus protein VP39"/>
    <property type="match status" value="1"/>
</dbReference>
<proteinExistence type="predicted"/>
<evidence type="ECO:0000313" key="2">
    <source>
        <dbReference type="EMBL" id="MBP2475705.1"/>
    </source>
</evidence>
<organism evidence="2 3">
    <name type="scientific">Crossiella equi</name>
    <dbReference type="NCBI Taxonomy" id="130796"/>
    <lineage>
        <taxon>Bacteria</taxon>
        <taxon>Bacillati</taxon>
        <taxon>Actinomycetota</taxon>
        <taxon>Actinomycetes</taxon>
        <taxon>Pseudonocardiales</taxon>
        <taxon>Pseudonocardiaceae</taxon>
        <taxon>Crossiella</taxon>
    </lineage>
</organism>
<reference evidence="2 3" key="1">
    <citation type="submission" date="2021-03" db="EMBL/GenBank/DDBJ databases">
        <title>Sequencing the genomes of 1000 actinobacteria strains.</title>
        <authorList>
            <person name="Klenk H.-P."/>
        </authorList>
    </citation>
    <scope>NUCLEOTIDE SEQUENCE [LARGE SCALE GENOMIC DNA]</scope>
    <source>
        <strain evidence="2 3">DSM 44580</strain>
    </source>
</reference>
<evidence type="ECO:0000313" key="3">
    <source>
        <dbReference type="Proteomes" id="UP001519363"/>
    </source>
</evidence>
<dbReference type="PANTHER" id="PTHR43861:SF1">
    <property type="entry name" value="TRANS-ACONITATE 2-METHYLTRANSFERASE"/>
    <property type="match status" value="1"/>
</dbReference>
<gene>
    <name evidence="2" type="ORF">JOF53_004577</name>
</gene>
<feature type="domain" description="Methyltransferase type 11" evidence="1">
    <location>
        <begin position="47"/>
        <end position="136"/>
    </location>
</feature>
<evidence type="ECO:0000259" key="1">
    <source>
        <dbReference type="Pfam" id="PF08241"/>
    </source>
</evidence>
<protein>
    <submittedName>
        <fullName evidence="2">Ubiquinone/menaquinone biosynthesis C-methylase UbiE</fullName>
    </submittedName>
</protein>
<dbReference type="InterPro" id="IPR029063">
    <property type="entry name" value="SAM-dependent_MTases_sf"/>
</dbReference>
<dbReference type="EMBL" id="JAGIOO010000001">
    <property type="protein sequence ID" value="MBP2475705.1"/>
    <property type="molecule type" value="Genomic_DNA"/>
</dbReference>